<dbReference type="EMBL" id="JAAOYM010000002">
    <property type="protein sequence ID" value="NIJ14609.1"/>
    <property type="molecule type" value="Genomic_DNA"/>
</dbReference>
<dbReference type="AlphaFoldDB" id="A0A7X5UVW0"/>
<reference evidence="2 3" key="1">
    <citation type="submission" date="2020-03" db="EMBL/GenBank/DDBJ databases">
        <title>Sequencing the genomes of 1000 actinobacteria strains.</title>
        <authorList>
            <person name="Klenk H.-P."/>
        </authorList>
    </citation>
    <scope>NUCLEOTIDE SEQUENCE [LARGE SCALE GENOMIC DNA]</scope>
    <source>
        <strain evidence="2 3">DSM 45685</strain>
    </source>
</reference>
<dbReference type="Pfam" id="PF09954">
    <property type="entry name" value="DUF2188"/>
    <property type="match status" value="1"/>
</dbReference>
<gene>
    <name evidence="2" type="ORF">FHU38_005010</name>
</gene>
<proteinExistence type="predicted"/>
<evidence type="ECO:0000313" key="3">
    <source>
        <dbReference type="Proteomes" id="UP000545493"/>
    </source>
</evidence>
<protein>
    <recommendedName>
        <fullName evidence="4">DUF2188 domain-containing protein</fullName>
    </recommendedName>
</protein>
<sequence>MVRKRFLVRFQVSADSLTWLVIRDGDVLERYCRKCDAIGRAARLARADPPAALVIERMDGTVQATRRYGPGSPDGADPAGAYREPGSTV</sequence>
<evidence type="ECO:0000313" key="2">
    <source>
        <dbReference type="EMBL" id="NIJ14609.1"/>
    </source>
</evidence>
<evidence type="ECO:0008006" key="4">
    <source>
        <dbReference type="Google" id="ProtNLM"/>
    </source>
</evidence>
<accession>A0A7X5UVW0</accession>
<dbReference type="Proteomes" id="UP000545493">
    <property type="component" value="Unassembled WGS sequence"/>
</dbReference>
<organism evidence="2 3">
    <name type="scientific">Saccharomonospora amisosensis</name>
    <dbReference type="NCBI Taxonomy" id="1128677"/>
    <lineage>
        <taxon>Bacteria</taxon>
        <taxon>Bacillati</taxon>
        <taxon>Actinomycetota</taxon>
        <taxon>Actinomycetes</taxon>
        <taxon>Pseudonocardiales</taxon>
        <taxon>Pseudonocardiaceae</taxon>
        <taxon>Saccharomonospora</taxon>
    </lineage>
</organism>
<feature type="region of interest" description="Disordered" evidence="1">
    <location>
        <begin position="64"/>
        <end position="89"/>
    </location>
</feature>
<comment type="caution">
    <text evidence="2">The sequence shown here is derived from an EMBL/GenBank/DDBJ whole genome shotgun (WGS) entry which is preliminary data.</text>
</comment>
<evidence type="ECO:0000256" key="1">
    <source>
        <dbReference type="SAM" id="MobiDB-lite"/>
    </source>
</evidence>
<keyword evidence="3" id="KW-1185">Reference proteome</keyword>
<dbReference type="InterPro" id="IPR018691">
    <property type="entry name" value="DUF2188"/>
</dbReference>
<feature type="compositionally biased region" description="Low complexity" evidence="1">
    <location>
        <begin position="69"/>
        <end position="81"/>
    </location>
</feature>
<name>A0A7X5UVW0_9PSEU</name>